<organism evidence="2 3">
    <name type="scientific">Morella rubra</name>
    <name type="common">Chinese bayberry</name>
    <dbReference type="NCBI Taxonomy" id="262757"/>
    <lineage>
        <taxon>Eukaryota</taxon>
        <taxon>Viridiplantae</taxon>
        <taxon>Streptophyta</taxon>
        <taxon>Embryophyta</taxon>
        <taxon>Tracheophyta</taxon>
        <taxon>Spermatophyta</taxon>
        <taxon>Magnoliopsida</taxon>
        <taxon>eudicotyledons</taxon>
        <taxon>Gunneridae</taxon>
        <taxon>Pentapetalae</taxon>
        <taxon>rosids</taxon>
        <taxon>fabids</taxon>
        <taxon>Fagales</taxon>
        <taxon>Myricaceae</taxon>
        <taxon>Morella</taxon>
    </lineage>
</organism>
<protein>
    <submittedName>
        <fullName evidence="2">Uncharacterized protein</fullName>
    </submittedName>
</protein>
<gene>
    <name evidence="2" type="ORF">CJ030_MR6G010825</name>
</gene>
<accession>A0A6A1VCG2</accession>
<reference evidence="2 3" key="1">
    <citation type="journal article" date="2019" name="Plant Biotechnol. J.">
        <title>The red bayberry genome and genetic basis of sex determination.</title>
        <authorList>
            <person name="Jia H.M."/>
            <person name="Jia H.J."/>
            <person name="Cai Q.L."/>
            <person name="Wang Y."/>
            <person name="Zhao H.B."/>
            <person name="Yang W.F."/>
            <person name="Wang G.Y."/>
            <person name="Li Y.H."/>
            <person name="Zhan D.L."/>
            <person name="Shen Y.T."/>
            <person name="Niu Q.F."/>
            <person name="Chang L."/>
            <person name="Qiu J."/>
            <person name="Zhao L."/>
            <person name="Xie H.B."/>
            <person name="Fu W.Y."/>
            <person name="Jin J."/>
            <person name="Li X.W."/>
            <person name="Jiao Y."/>
            <person name="Zhou C.C."/>
            <person name="Tu T."/>
            <person name="Chai C.Y."/>
            <person name="Gao J.L."/>
            <person name="Fan L.J."/>
            <person name="van de Weg E."/>
            <person name="Wang J.Y."/>
            <person name="Gao Z.S."/>
        </authorList>
    </citation>
    <scope>NUCLEOTIDE SEQUENCE [LARGE SCALE GENOMIC DNA]</scope>
    <source>
        <tissue evidence="2">Leaves</tissue>
    </source>
</reference>
<evidence type="ECO:0000256" key="1">
    <source>
        <dbReference type="SAM" id="MobiDB-lite"/>
    </source>
</evidence>
<dbReference type="AlphaFoldDB" id="A0A6A1VCG2"/>
<evidence type="ECO:0000313" key="2">
    <source>
        <dbReference type="EMBL" id="KAB1210529.1"/>
    </source>
</evidence>
<name>A0A6A1VCG2_9ROSI</name>
<feature type="region of interest" description="Disordered" evidence="1">
    <location>
        <begin position="1"/>
        <end position="24"/>
    </location>
</feature>
<dbReference type="Proteomes" id="UP000516437">
    <property type="component" value="Chromosome 6"/>
</dbReference>
<proteinExistence type="predicted"/>
<keyword evidence="3" id="KW-1185">Reference proteome</keyword>
<evidence type="ECO:0000313" key="3">
    <source>
        <dbReference type="Proteomes" id="UP000516437"/>
    </source>
</evidence>
<comment type="caution">
    <text evidence="2">The sequence shown here is derived from an EMBL/GenBank/DDBJ whole genome shotgun (WGS) entry which is preliminary data.</text>
</comment>
<dbReference type="EMBL" id="RXIC02000024">
    <property type="protein sequence ID" value="KAB1210529.1"/>
    <property type="molecule type" value="Genomic_DNA"/>
</dbReference>
<sequence>MDTTTAAVKSEPRTESPLTSPAAMSQTRSLLGHLSWTKEYETMLLEVIEKMCQDGSLLHQKLIAGLSGNGWATTQSAANWYFVSQELRHVTGCEFSCTQV</sequence>